<dbReference type="GO" id="GO:0016787">
    <property type="term" value="F:hydrolase activity"/>
    <property type="evidence" value="ECO:0007669"/>
    <property type="project" value="UniProtKB-KW"/>
</dbReference>
<evidence type="ECO:0000256" key="2">
    <source>
        <dbReference type="SAM" id="Phobius"/>
    </source>
</evidence>
<keyword evidence="2" id="KW-1133">Transmembrane helix</keyword>
<feature type="transmembrane region" description="Helical" evidence="2">
    <location>
        <begin position="27"/>
        <end position="49"/>
    </location>
</feature>
<dbReference type="PANTHER" id="PTHR12277:SF79">
    <property type="entry name" value="XAA-PRO DIPEPTIDYL-PEPTIDASE-RELATED"/>
    <property type="match status" value="1"/>
</dbReference>
<feature type="domain" description="Alpha/beta hydrolase fold-3" evidence="3">
    <location>
        <begin position="99"/>
        <end position="190"/>
    </location>
</feature>
<dbReference type="RefSeq" id="WP_150075943.1">
    <property type="nucleotide sequence ID" value="NZ_VWOX01000004.1"/>
</dbReference>
<organism evidence="4 5">
    <name type="scientific">Roseiconus nitratireducens</name>
    <dbReference type="NCBI Taxonomy" id="2605748"/>
    <lineage>
        <taxon>Bacteria</taxon>
        <taxon>Pseudomonadati</taxon>
        <taxon>Planctomycetota</taxon>
        <taxon>Planctomycetia</taxon>
        <taxon>Pirellulales</taxon>
        <taxon>Pirellulaceae</taxon>
        <taxon>Roseiconus</taxon>
    </lineage>
</organism>
<evidence type="ECO:0000259" key="3">
    <source>
        <dbReference type="Pfam" id="PF07859"/>
    </source>
</evidence>
<dbReference type="PANTHER" id="PTHR12277">
    <property type="entry name" value="ALPHA/BETA HYDROLASE DOMAIN-CONTAINING PROTEIN"/>
    <property type="match status" value="1"/>
</dbReference>
<dbReference type="Pfam" id="PF07859">
    <property type="entry name" value="Abhydrolase_3"/>
    <property type="match status" value="1"/>
</dbReference>
<gene>
    <name evidence="4" type="ORF">FYK55_08280</name>
</gene>
<feature type="compositionally biased region" description="Basic and acidic residues" evidence="1">
    <location>
        <begin position="316"/>
        <end position="325"/>
    </location>
</feature>
<keyword evidence="5" id="KW-1185">Reference proteome</keyword>
<dbReference type="InterPro" id="IPR029058">
    <property type="entry name" value="AB_hydrolase_fold"/>
</dbReference>
<evidence type="ECO:0000313" key="4">
    <source>
        <dbReference type="EMBL" id="KAA5544337.1"/>
    </source>
</evidence>
<comment type="caution">
    <text evidence="4">The sequence shown here is derived from an EMBL/GenBank/DDBJ whole genome shotgun (WGS) entry which is preliminary data.</text>
</comment>
<dbReference type="InterPro" id="IPR013094">
    <property type="entry name" value="AB_hydrolase_3"/>
</dbReference>
<proteinExistence type="predicted"/>
<reference evidence="4 5" key="1">
    <citation type="submission" date="2019-08" db="EMBL/GenBank/DDBJ databases">
        <authorList>
            <person name="Dhanesh K."/>
            <person name="Kumar G."/>
            <person name="Sasikala C."/>
            <person name="Venkata Ramana C."/>
        </authorList>
    </citation>
    <scope>NUCLEOTIDE SEQUENCE [LARGE SCALE GENOMIC DNA]</scope>
    <source>
        <strain evidence="4 5">JC645</strain>
    </source>
</reference>
<evidence type="ECO:0000256" key="1">
    <source>
        <dbReference type="SAM" id="MobiDB-lite"/>
    </source>
</evidence>
<dbReference type="AlphaFoldDB" id="A0A5M6D9V9"/>
<feature type="region of interest" description="Disordered" evidence="1">
    <location>
        <begin position="299"/>
        <end position="325"/>
    </location>
</feature>
<keyword evidence="4" id="KW-0378">Hydrolase</keyword>
<dbReference type="Gene3D" id="3.40.50.1820">
    <property type="entry name" value="alpha/beta hydrolase"/>
    <property type="match status" value="1"/>
</dbReference>
<dbReference type="EMBL" id="VWOX01000004">
    <property type="protein sequence ID" value="KAA5544337.1"/>
    <property type="molecule type" value="Genomic_DNA"/>
</dbReference>
<evidence type="ECO:0000313" key="5">
    <source>
        <dbReference type="Proteomes" id="UP000324479"/>
    </source>
</evidence>
<protein>
    <submittedName>
        <fullName evidence="4">Alpha/beta hydrolase</fullName>
    </submittedName>
</protein>
<keyword evidence="2" id="KW-0472">Membrane</keyword>
<keyword evidence="2" id="KW-0812">Transmembrane</keyword>
<name>A0A5M6D9V9_9BACT</name>
<dbReference type="SUPFAM" id="SSF53474">
    <property type="entry name" value="alpha/beta-Hydrolases"/>
    <property type="match status" value="1"/>
</dbReference>
<sequence>MNAPSDEISSMQSNAPVARRPGSKRRWLRSLLTCVVLTYAGLLAILVVMEPRLIYPGAYMQDRHLSKNPRVEDFCYAAEDGTEIAGRRVDHPDSDQVAIFFHGNGLKARWMDGWLTRMSQTLQCDVVAAEYRSFQDNSMTPHESNIIADALAAHQAVCDHYKVPASDVVLYGRSLGGGCATAVAARRGAKALILERTFDSISNVAATRYPLFPIRALIRNPFNSVPRLADYRGPLLQIHGTADPIIPLVHARRLFQASRSEDKRFVLLNGVGHQDPLPEKVLRDARRWIRDQTSLANDSLTGDVEELPSVSEDQSSEERQHAVTP</sequence>
<accession>A0A5M6D9V9</accession>
<dbReference type="Proteomes" id="UP000324479">
    <property type="component" value="Unassembled WGS sequence"/>
</dbReference>